<dbReference type="InterPro" id="IPR036271">
    <property type="entry name" value="Tet_transcr_reg_TetR-rel_C_sf"/>
</dbReference>
<reference evidence="7" key="1">
    <citation type="submission" date="2018-04" db="EMBL/GenBank/DDBJ databases">
        <authorList>
            <person name="Liu S."/>
            <person name="Wang Z."/>
            <person name="Li J."/>
        </authorList>
    </citation>
    <scope>NUCLEOTIDE SEQUENCE [LARGE SCALE GENOMIC DNA]</scope>
    <source>
        <strain evidence="7">622</strain>
    </source>
</reference>
<keyword evidence="7" id="KW-1185">Reference proteome</keyword>
<evidence type="ECO:0000259" key="5">
    <source>
        <dbReference type="PROSITE" id="PS50977"/>
    </source>
</evidence>
<protein>
    <submittedName>
        <fullName evidence="6">TetR family transcriptional regulator</fullName>
    </submittedName>
</protein>
<dbReference type="GO" id="GO:0003677">
    <property type="term" value="F:DNA binding"/>
    <property type="evidence" value="ECO:0007669"/>
    <property type="project" value="UniProtKB-UniRule"/>
</dbReference>
<dbReference type="RefSeq" id="WP_108962311.1">
    <property type="nucleotide sequence ID" value="NZ_QEFB01000001.1"/>
</dbReference>
<evidence type="ECO:0000313" key="7">
    <source>
        <dbReference type="Proteomes" id="UP000244962"/>
    </source>
</evidence>
<sequence length="201" mass="22159">MSVTSATSAKRGAYAKTPARKAQIVEAAASVFSTRGYNGGSLREIASQLDVGLTSLVHHFPSKTDLLEAVLVYADEKYIGEFDMIAHDSGMRAAVLDLVERNFGHPELLRLLAVLGTECSSPGYPGNQWFVDRYSRLREEYRARFEHDQAVGRIPARRDPAVLATMLIGLWDGVQLQWLIDPGVDMVATIGAFFDEIEASR</sequence>
<dbReference type="PANTHER" id="PTHR47506:SF6">
    <property type="entry name" value="HTH-TYPE TRANSCRIPTIONAL REPRESSOR NEMR"/>
    <property type="match status" value="1"/>
</dbReference>
<dbReference type="InterPro" id="IPR001647">
    <property type="entry name" value="HTH_TetR"/>
</dbReference>
<dbReference type="SUPFAM" id="SSF48498">
    <property type="entry name" value="Tetracyclin repressor-like, C-terminal domain"/>
    <property type="match status" value="1"/>
</dbReference>
<evidence type="ECO:0000256" key="4">
    <source>
        <dbReference type="PROSITE-ProRule" id="PRU00335"/>
    </source>
</evidence>
<dbReference type="Gene3D" id="1.10.357.10">
    <property type="entry name" value="Tetracycline Repressor, domain 2"/>
    <property type="match status" value="1"/>
</dbReference>
<evidence type="ECO:0000256" key="2">
    <source>
        <dbReference type="ARBA" id="ARBA00023125"/>
    </source>
</evidence>
<feature type="domain" description="HTH tetR-type" evidence="5">
    <location>
        <begin position="18"/>
        <end position="78"/>
    </location>
</feature>
<name>A0A2U1TIB1_9MICO</name>
<accession>A0A2U1TIB1</accession>
<proteinExistence type="predicted"/>
<feature type="DNA-binding region" description="H-T-H motif" evidence="4">
    <location>
        <begin position="41"/>
        <end position="60"/>
    </location>
</feature>
<dbReference type="Proteomes" id="UP000244962">
    <property type="component" value="Unassembled WGS sequence"/>
</dbReference>
<dbReference type="InterPro" id="IPR009057">
    <property type="entry name" value="Homeodomain-like_sf"/>
</dbReference>
<dbReference type="PROSITE" id="PS50977">
    <property type="entry name" value="HTH_TETR_2"/>
    <property type="match status" value="1"/>
</dbReference>
<keyword evidence="3" id="KW-0804">Transcription</keyword>
<evidence type="ECO:0000256" key="1">
    <source>
        <dbReference type="ARBA" id="ARBA00023015"/>
    </source>
</evidence>
<dbReference type="SUPFAM" id="SSF46689">
    <property type="entry name" value="Homeodomain-like"/>
    <property type="match status" value="1"/>
</dbReference>
<dbReference type="Pfam" id="PF00440">
    <property type="entry name" value="TetR_N"/>
    <property type="match status" value="1"/>
</dbReference>
<dbReference type="PANTHER" id="PTHR47506">
    <property type="entry name" value="TRANSCRIPTIONAL REGULATORY PROTEIN"/>
    <property type="match status" value="1"/>
</dbReference>
<evidence type="ECO:0000313" key="6">
    <source>
        <dbReference type="EMBL" id="PWC08631.1"/>
    </source>
</evidence>
<gene>
    <name evidence="6" type="ORF">DF223_03090</name>
</gene>
<dbReference type="EMBL" id="QEFB01000001">
    <property type="protein sequence ID" value="PWC08631.1"/>
    <property type="molecule type" value="Genomic_DNA"/>
</dbReference>
<keyword evidence="1" id="KW-0805">Transcription regulation</keyword>
<organism evidence="6 7">
    <name type="scientific">Mycetocola zhujimingii</name>
    <dbReference type="NCBI Taxonomy" id="2079792"/>
    <lineage>
        <taxon>Bacteria</taxon>
        <taxon>Bacillati</taxon>
        <taxon>Actinomycetota</taxon>
        <taxon>Actinomycetes</taxon>
        <taxon>Micrococcales</taxon>
        <taxon>Microbacteriaceae</taxon>
        <taxon>Mycetocola</taxon>
    </lineage>
</organism>
<comment type="caution">
    <text evidence="6">The sequence shown here is derived from an EMBL/GenBank/DDBJ whole genome shotgun (WGS) entry which is preliminary data.</text>
</comment>
<dbReference type="AlphaFoldDB" id="A0A2U1TIB1"/>
<dbReference type="PRINTS" id="PR00455">
    <property type="entry name" value="HTHTETR"/>
</dbReference>
<keyword evidence="2 4" id="KW-0238">DNA-binding</keyword>
<evidence type="ECO:0000256" key="3">
    <source>
        <dbReference type="ARBA" id="ARBA00023163"/>
    </source>
</evidence>